<evidence type="ECO:0000313" key="4">
    <source>
        <dbReference type="EMBL" id="XFO65612.1"/>
    </source>
</evidence>
<dbReference type="EMBL" id="CP155573">
    <property type="protein sequence ID" value="XFO65612.1"/>
    <property type="molecule type" value="Genomic_DNA"/>
</dbReference>
<feature type="domain" description="Peptidase M20 dimerisation" evidence="3">
    <location>
        <begin position="212"/>
        <end position="313"/>
    </location>
</feature>
<keyword evidence="2 4" id="KW-0378">Hydrolase</keyword>
<dbReference type="SUPFAM" id="SSF53187">
    <property type="entry name" value="Zn-dependent exopeptidases"/>
    <property type="match status" value="1"/>
</dbReference>
<evidence type="ECO:0000259" key="3">
    <source>
        <dbReference type="Pfam" id="PF07687"/>
    </source>
</evidence>
<dbReference type="SUPFAM" id="SSF55031">
    <property type="entry name" value="Bacterial exopeptidase dimerisation domain"/>
    <property type="match status" value="1"/>
</dbReference>
<dbReference type="Pfam" id="PF07687">
    <property type="entry name" value="M20_dimer"/>
    <property type="match status" value="1"/>
</dbReference>
<dbReference type="RefSeq" id="WP_094604983.1">
    <property type="nucleotide sequence ID" value="NZ_CP155573.1"/>
</dbReference>
<dbReference type="InterPro" id="IPR010158">
    <property type="entry name" value="Amidase_Cbmase"/>
</dbReference>
<proteinExistence type="inferred from homology"/>
<dbReference type="InterPro" id="IPR036264">
    <property type="entry name" value="Bact_exopeptidase_dim_dom"/>
</dbReference>
<name>A0ABZ3IIU1_9FIRM</name>
<reference evidence="4" key="1">
    <citation type="submission" date="2024-05" db="EMBL/GenBank/DDBJ databases">
        <title>Isolation and characterization of Sporomusa carbonis sp. nov., a carboxydotrophic hydrogenogen in the genus of Sporomusa isolated from a charcoal burning pile.</title>
        <authorList>
            <person name="Boeer T."/>
            <person name="Rosenbaum F."/>
            <person name="Eysell L."/>
            <person name="Mueller V."/>
            <person name="Daniel R."/>
            <person name="Poehlein A."/>
        </authorList>
    </citation>
    <scope>NUCLEOTIDE SEQUENCE [LARGE SCALE GENOMIC DNA]</scope>
    <source>
        <strain evidence="4">DSM 10669</strain>
    </source>
</reference>
<dbReference type="InterPro" id="IPR002933">
    <property type="entry name" value="Peptidase_M20"/>
</dbReference>
<dbReference type="NCBIfam" id="TIGR01879">
    <property type="entry name" value="hydantase"/>
    <property type="match status" value="1"/>
</dbReference>
<dbReference type="PIRSF" id="PIRSF001235">
    <property type="entry name" value="Amidase_carbamoylase"/>
    <property type="match status" value="1"/>
</dbReference>
<evidence type="ECO:0000313" key="5">
    <source>
        <dbReference type="Proteomes" id="UP000216752"/>
    </source>
</evidence>
<keyword evidence="5" id="KW-1185">Reference proteome</keyword>
<dbReference type="Proteomes" id="UP000216752">
    <property type="component" value="Chromosome"/>
</dbReference>
<comment type="similarity">
    <text evidence="1">Belongs to the peptidase M20 family.</text>
</comment>
<evidence type="ECO:0000256" key="2">
    <source>
        <dbReference type="ARBA" id="ARBA00022801"/>
    </source>
</evidence>
<gene>
    <name evidence="4" type="primary">allC_1</name>
    <name evidence="4" type="ORF">SPSIL_017520</name>
</gene>
<dbReference type="EC" id="3.5.3.9" evidence="4"/>
<evidence type="ECO:0000256" key="1">
    <source>
        <dbReference type="ARBA" id="ARBA00006153"/>
    </source>
</evidence>
<dbReference type="GO" id="GO:0047652">
    <property type="term" value="F:allantoate deiminase activity"/>
    <property type="evidence" value="ECO:0007669"/>
    <property type="project" value="UniProtKB-EC"/>
</dbReference>
<dbReference type="Pfam" id="PF01546">
    <property type="entry name" value="Peptidase_M20"/>
    <property type="match status" value="1"/>
</dbReference>
<dbReference type="CDD" id="cd03884">
    <property type="entry name" value="M20_bAS"/>
    <property type="match status" value="1"/>
</dbReference>
<accession>A0ABZ3IIU1</accession>
<organism evidence="4 5">
    <name type="scientific">Sporomusa silvacetica DSM 10669</name>
    <dbReference type="NCBI Taxonomy" id="1123289"/>
    <lineage>
        <taxon>Bacteria</taxon>
        <taxon>Bacillati</taxon>
        <taxon>Bacillota</taxon>
        <taxon>Negativicutes</taxon>
        <taxon>Selenomonadales</taxon>
        <taxon>Sporomusaceae</taxon>
        <taxon>Sporomusa</taxon>
    </lineage>
</organism>
<dbReference type="InterPro" id="IPR011650">
    <property type="entry name" value="Peptidase_M20_dimer"/>
</dbReference>
<dbReference type="PANTHER" id="PTHR32494:SF5">
    <property type="entry name" value="ALLANTOATE AMIDOHYDROLASE"/>
    <property type="match status" value="1"/>
</dbReference>
<sequence length="414" mass="45222">MSIDLTQIQKSFKKLKVIGQNEEGGITRLSFSPEFRQAQVLIRSYMETAGMNVEIDSIGNLIGTYAGRDQSLLAVVSGSHLDTVLNGGAFDGALGIIAAVECVRSWHKQNWRPLRTVKVIAFIEEEGTRFGMVCFGSRAMLGEFSEKSPASFVDASGHSLLGFLKELGLGEKPFSKESFVQKDFCFIELHVEQGGKLEQEGIAVGVVSAIVGISRIVVNIRGKANHAGTTSMDLRQDALVAAASLISYIYNQALVAKGSYVATVGKLDVWPNAENVVPGEVRLTIEIRSEDVARLEGVRKEIIWKLEEIQRDYKVNVDIVKENQVPPIPMDDKVIHSICNIGKQLGITYKKMPSWAGHDAMIFAQHIPAGMIFVPSIGGISHAPAEESDWEAIEKAVQILDGTLKELASNREGL</sequence>
<dbReference type="Gene3D" id="3.30.70.360">
    <property type="match status" value="1"/>
</dbReference>
<dbReference type="PANTHER" id="PTHR32494">
    <property type="entry name" value="ALLANTOATE DEIMINASE-RELATED"/>
    <property type="match status" value="1"/>
</dbReference>
<dbReference type="NCBIfam" id="NF006771">
    <property type="entry name" value="PRK09290.1-5"/>
    <property type="match status" value="1"/>
</dbReference>
<dbReference type="Gene3D" id="3.40.630.10">
    <property type="entry name" value="Zn peptidases"/>
    <property type="match status" value="1"/>
</dbReference>
<protein>
    <submittedName>
        <fullName evidence="4">Allantoate amidohydrolase</fullName>
        <ecNumber evidence="4">3.5.3.9</ecNumber>
    </submittedName>
</protein>